<feature type="domain" description="NAD-dependent epimerase/dehydratase" evidence="2">
    <location>
        <begin position="3"/>
        <end position="218"/>
    </location>
</feature>
<dbReference type="Proteomes" id="UP000198820">
    <property type="component" value="Unassembled WGS sequence"/>
</dbReference>
<dbReference type="EMBL" id="FNQF01000010">
    <property type="protein sequence ID" value="SEA68790.1"/>
    <property type="molecule type" value="Genomic_DNA"/>
</dbReference>
<dbReference type="Pfam" id="PF01370">
    <property type="entry name" value="Epimerase"/>
    <property type="match status" value="1"/>
</dbReference>
<dbReference type="RefSeq" id="WP_093245221.1">
    <property type="nucleotide sequence ID" value="NZ_FNQF01000010.1"/>
</dbReference>
<dbReference type="Pfam" id="PF08338">
    <property type="entry name" value="DUF1731"/>
    <property type="match status" value="1"/>
</dbReference>
<name>A0A1H4D8J2_9FLAO</name>
<dbReference type="PANTHER" id="PTHR11092:SF0">
    <property type="entry name" value="EPIMERASE FAMILY PROTEIN SDR39U1"/>
    <property type="match status" value="1"/>
</dbReference>
<dbReference type="InterPro" id="IPR036291">
    <property type="entry name" value="NAD(P)-bd_dom_sf"/>
</dbReference>
<dbReference type="InterPro" id="IPR001509">
    <property type="entry name" value="Epimerase_deHydtase"/>
</dbReference>
<sequence length="304" mass="33631">MRVLVTGATGLVGQELVKQLHAENISVNYLTTSKEKVKSQPNYQGFYWNPRKNDIDKNCFKAVNAIINLAGASVGKPWTSSHKQALIDSRLNTIDLLKSSLKNIEHNIDHFISASAIGIYESDYRILHDEDSTALADDFLGELVKMWEAKAEEMSALGMEVSLVRTGIVLSENGGALEKIKKPIQNYVGAVLGDGKQWQSWIHISDIASIYVHILESKLEGVFNAVSPNPSTNKELTVQISEILNKPLILPPVPKFAVKILLGERSTLVLASQMVSAQKIQTSGYHFKYVQIKAALEDVLPHQK</sequence>
<evidence type="ECO:0000259" key="2">
    <source>
        <dbReference type="Pfam" id="PF01370"/>
    </source>
</evidence>
<organism evidence="4 5">
    <name type="scientific">Psychroflexus halocasei</name>
    <dbReference type="NCBI Taxonomy" id="908615"/>
    <lineage>
        <taxon>Bacteria</taxon>
        <taxon>Pseudomonadati</taxon>
        <taxon>Bacteroidota</taxon>
        <taxon>Flavobacteriia</taxon>
        <taxon>Flavobacteriales</taxon>
        <taxon>Flavobacteriaceae</taxon>
        <taxon>Psychroflexus</taxon>
    </lineage>
</organism>
<evidence type="ECO:0008006" key="6">
    <source>
        <dbReference type="Google" id="ProtNLM"/>
    </source>
</evidence>
<dbReference type="InterPro" id="IPR013549">
    <property type="entry name" value="DUF1731"/>
</dbReference>
<accession>A0A1H4D8J2</accession>
<evidence type="ECO:0000259" key="3">
    <source>
        <dbReference type="Pfam" id="PF08338"/>
    </source>
</evidence>
<feature type="domain" description="DUF1731" evidence="3">
    <location>
        <begin position="253"/>
        <end position="299"/>
    </location>
</feature>
<dbReference type="PANTHER" id="PTHR11092">
    <property type="entry name" value="SUGAR NUCLEOTIDE EPIMERASE RELATED"/>
    <property type="match status" value="1"/>
</dbReference>
<comment type="similarity">
    <text evidence="1">Belongs to the NAD(P)-dependent epimerase/dehydratase family. SDR39U1 subfamily.</text>
</comment>
<reference evidence="4 5" key="1">
    <citation type="submission" date="2016-10" db="EMBL/GenBank/DDBJ databases">
        <authorList>
            <person name="de Groot N.N."/>
        </authorList>
    </citation>
    <scope>NUCLEOTIDE SEQUENCE [LARGE SCALE GENOMIC DNA]</scope>
    <source>
        <strain evidence="4 5">DSM 23581</strain>
    </source>
</reference>
<gene>
    <name evidence="4" type="ORF">SAMN05421540_11011</name>
</gene>
<dbReference type="AlphaFoldDB" id="A0A1H4D8J2"/>
<evidence type="ECO:0000256" key="1">
    <source>
        <dbReference type="ARBA" id="ARBA00009353"/>
    </source>
</evidence>
<proteinExistence type="inferred from homology"/>
<dbReference type="InterPro" id="IPR010099">
    <property type="entry name" value="SDR39U1"/>
</dbReference>
<evidence type="ECO:0000313" key="4">
    <source>
        <dbReference type="EMBL" id="SEA68790.1"/>
    </source>
</evidence>
<keyword evidence="5" id="KW-1185">Reference proteome</keyword>
<dbReference type="NCBIfam" id="TIGR01777">
    <property type="entry name" value="yfcH"/>
    <property type="match status" value="1"/>
</dbReference>
<dbReference type="SUPFAM" id="SSF51735">
    <property type="entry name" value="NAD(P)-binding Rossmann-fold domains"/>
    <property type="match status" value="1"/>
</dbReference>
<evidence type="ECO:0000313" key="5">
    <source>
        <dbReference type="Proteomes" id="UP000198820"/>
    </source>
</evidence>
<dbReference type="Gene3D" id="3.40.50.720">
    <property type="entry name" value="NAD(P)-binding Rossmann-like Domain"/>
    <property type="match status" value="1"/>
</dbReference>
<dbReference type="STRING" id="908615.SAMN05421540_11011"/>
<protein>
    <recommendedName>
        <fullName evidence="6">TIGR01777 family protein</fullName>
    </recommendedName>
</protein>